<dbReference type="Proteomes" id="UP000027822">
    <property type="component" value="Unassembled WGS sequence"/>
</dbReference>
<dbReference type="Pfam" id="PF13038">
    <property type="entry name" value="DUF3899"/>
    <property type="match status" value="1"/>
</dbReference>
<comment type="caution">
    <text evidence="3">The sequence shown here is derived from an EMBL/GenBank/DDBJ whole genome shotgun (WGS) entry which is preliminary data.</text>
</comment>
<keyword evidence="1" id="KW-0812">Transmembrane</keyword>
<name>A0A073K190_9BACI</name>
<evidence type="ECO:0000313" key="3">
    <source>
        <dbReference type="EMBL" id="KEK20212.1"/>
    </source>
</evidence>
<keyword evidence="1" id="KW-1133">Transmembrane helix</keyword>
<evidence type="ECO:0000256" key="1">
    <source>
        <dbReference type="SAM" id="Phobius"/>
    </source>
</evidence>
<feature type="domain" description="DUF3899" evidence="2">
    <location>
        <begin position="35"/>
        <end position="123"/>
    </location>
</feature>
<evidence type="ECO:0000259" key="2">
    <source>
        <dbReference type="Pfam" id="PF13038"/>
    </source>
</evidence>
<dbReference type="RefSeq" id="WP_034637531.1">
    <property type="nucleotide sequence ID" value="NZ_CBCSJC010000003.1"/>
</dbReference>
<proteinExistence type="predicted"/>
<sequence length="127" mass="14670">MNKLFTHICILMGISIISSSIISLFSSHSFLFDFVNFSFYFGLAFIILGGFLFLIQRGFFNITIYALRKLGRSKDKKVESLIEGDEEEEDPKEALYRTYSFTWTYPVIITGLVLWFFSTVISFTVLV</sequence>
<reference evidence="3 4" key="1">
    <citation type="submission" date="2014-06" db="EMBL/GenBank/DDBJ databases">
        <title>Draft genome sequence of Bacillus manliponensis JCM 15802 (MCCC 1A00708).</title>
        <authorList>
            <person name="Lai Q."/>
            <person name="Liu Y."/>
            <person name="Shao Z."/>
        </authorList>
    </citation>
    <scope>NUCLEOTIDE SEQUENCE [LARGE SCALE GENOMIC DNA]</scope>
    <source>
        <strain evidence="3 4">JCM 15802</strain>
    </source>
</reference>
<accession>A0A073K190</accession>
<protein>
    <recommendedName>
        <fullName evidence="2">DUF3899 domain-containing protein</fullName>
    </recommendedName>
</protein>
<organism evidence="3 4">
    <name type="scientific">Bacillus manliponensis</name>
    <dbReference type="NCBI Taxonomy" id="574376"/>
    <lineage>
        <taxon>Bacteria</taxon>
        <taxon>Bacillati</taxon>
        <taxon>Bacillota</taxon>
        <taxon>Bacilli</taxon>
        <taxon>Bacillales</taxon>
        <taxon>Bacillaceae</taxon>
        <taxon>Bacillus</taxon>
        <taxon>Bacillus cereus group</taxon>
    </lineage>
</organism>
<keyword evidence="4" id="KW-1185">Reference proteome</keyword>
<dbReference type="OrthoDB" id="2874157at2"/>
<dbReference type="InterPro" id="IPR025007">
    <property type="entry name" value="DUF3899"/>
</dbReference>
<dbReference type="EMBL" id="JOTN01000004">
    <property type="protein sequence ID" value="KEK20212.1"/>
    <property type="molecule type" value="Genomic_DNA"/>
</dbReference>
<gene>
    <name evidence="3" type="ORF">BAMA_17360</name>
</gene>
<feature type="transmembrane region" description="Helical" evidence="1">
    <location>
        <begin position="7"/>
        <end position="25"/>
    </location>
</feature>
<evidence type="ECO:0000313" key="4">
    <source>
        <dbReference type="Proteomes" id="UP000027822"/>
    </source>
</evidence>
<keyword evidence="1" id="KW-0472">Membrane</keyword>
<feature type="transmembrane region" description="Helical" evidence="1">
    <location>
        <begin position="37"/>
        <end position="67"/>
    </location>
</feature>
<feature type="transmembrane region" description="Helical" evidence="1">
    <location>
        <begin position="103"/>
        <end position="126"/>
    </location>
</feature>
<dbReference type="eggNOG" id="ENOG5033NK5">
    <property type="taxonomic scope" value="Bacteria"/>
</dbReference>
<dbReference type="AlphaFoldDB" id="A0A073K190"/>